<gene>
    <name evidence="1" type="ORF">GHT09_019318</name>
    <name evidence="2" type="ORF">MONAX_5E029627</name>
</gene>
<evidence type="ECO:0000313" key="3">
    <source>
        <dbReference type="Proteomes" id="UP000335636"/>
    </source>
</evidence>
<dbReference type="InterPro" id="IPR013783">
    <property type="entry name" value="Ig-like_fold"/>
</dbReference>
<dbReference type="EMBL" id="WJEC01007650">
    <property type="protein sequence ID" value="KAF7469385.1"/>
    <property type="molecule type" value="Genomic_DNA"/>
</dbReference>
<organism evidence="2 3">
    <name type="scientific">Marmota monax</name>
    <name type="common">Woodchuck</name>
    <dbReference type="NCBI Taxonomy" id="9995"/>
    <lineage>
        <taxon>Eukaryota</taxon>
        <taxon>Metazoa</taxon>
        <taxon>Chordata</taxon>
        <taxon>Craniata</taxon>
        <taxon>Vertebrata</taxon>
        <taxon>Euteleostomi</taxon>
        <taxon>Mammalia</taxon>
        <taxon>Eutheria</taxon>
        <taxon>Euarchontoglires</taxon>
        <taxon>Glires</taxon>
        <taxon>Rodentia</taxon>
        <taxon>Sciuromorpha</taxon>
        <taxon>Sciuridae</taxon>
        <taxon>Xerinae</taxon>
        <taxon>Marmotini</taxon>
        <taxon>Marmota</taxon>
    </lineage>
</organism>
<sequence>MLCLGEQGAGSRLAGAEGWCSAFQKKLQPAYQVSKGHKIRLTVELANPDAEVKWLKNGQEIQMSGRCGRVGAILGWARSWAGAGGPSSLPRHPCVSVSSPMAPSLDLLPSF</sequence>
<reference evidence="2 3" key="1">
    <citation type="submission" date="2019-04" db="EMBL/GenBank/DDBJ databases">
        <authorList>
            <person name="Alioto T."/>
            <person name="Alioto T."/>
        </authorList>
    </citation>
    <scope>NUCLEOTIDE SEQUENCE [LARGE SCALE GENOMIC DNA]</scope>
</reference>
<evidence type="ECO:0008006" key="4">
    <source>
        <dbReference type="Google" id="ProtNLM"/>
    </source>
</evidence>
<name>A0A5E4C896_MARMO</name>
<dbReference type="AlphaFoldDB" id="A0A5E4C896"/>
<dbReference type="InterPro" id="IPR036179">
    <property type="entry name" value="Ig-like_dom_sf"/>
</dbReference>
<dbReference type="EMBL" id="CABDUW010000983">
    <property type="protein sequence ID" value="VTJ77580.1"/>
    <property type="molecule type" value="Genomic_DNA"/>
</dbReference>
<accession>A0A5E4C896</accession>
<keyword evidence="3" id="KW-1185">Reference proteome</keyword>
<evidence type="ECO:0000313" key="1">
    <source>
        <dbReference type="EMBL" id="KAF7469385.1"/>
    </source>
</evidence>
<protein>
    <recommendedName>
        <fullName evidence="4">Immunoglobulin I-set domain-containing protein</fullName>
    </recommendedName>
</protein>
<dbReference type="SUPFAM" id="SSF48726">
    <property type="entry name" value="Immunoglobulin"/>
    <property type="match status" value="1"/>
</dbReference>
<proteinExistence type="predicted"/>
<dbReference type="Gene3D" id="2.60.40.10">
    <property type="entry name" value="Immunoglobulins"/>
    <property type="match status" value="1"/>
</dbReference>
<dbReference type="Proteomes" id="UP000662637">
    <property type="component" value="Unassembled WGS sequence"/>
</dbReference>
<dbReference type="Proteomes" id="UP000335636">
    <property type="component" value="Unassembled WGS sequence"/>
</dbReference>
<reference evidence="1" key="2">
    <citation type="submission" date="2020-08" db="EMBL/GenBank/DDBJ databases">
        <authorList>
            <person name="Shumante A."/>
            <person name="Zimin A.V."/>
            <person name="Puiu D."/>
            <person name="Salzberg S.L."/>
        </authorList>
    </citation>
    <scope>NUCLEOTIDE SEQUENCE</scope>
    <source>
        <strain evidence="1">WC2-LM</strain>
        <tissue evidence="1">Liver</tissue>
    </source>
</reference>
<evidence type="ECO:0000313" key="2">
    <source>
        <dbReference type="EMBL" id="VTJ77580.1"/>
    </source>
</evidence>